<dbReference type="SUPFAM" id="SSF55073">
    <property type="entry name" value="Nucleotide cyclase"/>
    <property type="match status" value="1"/>
</dbReference>
<protein>
    <submittedName>
        <fullName evidence="3">Diguanylate cyclase (GGDEF)-like protein</fullName>
    </submittedName>
</protein>
<dbReference type="CDD" id="cd01949">
    <property type="entry name" value="GGDEF"/>
    <property type="match status" value="1"/>
</dbReference>
<evidence type="ECO:0000256" key="1">
    <source>
        <dbReference type="SAM" id="Phobius"/>
    </source>
</evidence>
<dbReference type="PANTHER" id="PTHR45138">
    <property type="entry name" value="REGULATORY COMPONENTS OF SENSORY TRANSDUCTION SYSTEM"/>
    <property type="match status" value="1"/>
</dbReference>
<dbReference type="EMBL" id="OBQC01000013">
    <property type="protein sequence ID" value="SOC42767.1"/>
    <property type="molecule type" value="Genomic_DNA"/>
</dbReference>
<dbReference type="InterPro" id="IPR029787">
    <property type="entry name" value="Nucleotide_cyclase"/>
</dbReference>
<proteinExistence type="predicted"/>
<evidence type="ECO:0000259" key="2">
    <source>
        <dbReference type="PROSITE" id="PS50887"/>
    </source>
</evidence>
<reference evidence="4" key="1">
    <citation type="submission" date="2017-08" db="EMBL/GenBank/DDBJ databases">
        <authorList>
            <person name="Varghese N."/>
            <person name="Submissions S."/>
        </authorList>
    </citation>
    <scope>NUCLEOTIDE SEQUENCE [LARGE SCALE GENOMIC DNA]</scope>
    <source>
        <strain evidence="4">JC23</strain>
    </source>
</reference>
<dbReference type="NCBIfam" id="TIGR00254">
    <property type="entry name" value="GGDEF"/>
    <property type="match status" value="1"/>
</dbReference>
<gene>
    <name evidence="3" type="ORF">SAMN05877842_113114</name>
</gene>
<dbReference type="GO" id="GO:1902201">
    <property type="term" value="P:negative regulation of bacterial-type flagellum-dependent cell motility"/>
    <property type="evidence" value="ECO:0007669"/>
    <property type="project" value="TreeGrafter"/>
</dbReference>
<feature type="transmembrane region" description="Helical" evidence="1">
    <location>
        <begin position="114"/>
        <end position="134"/>
    </location>
</feature>
<dbReference type="SMART" id="SM00267">
    <property type="entry name" value="GGDEF"/>
    <property type="match status" value="1"/>
</dbReference>
<feature type="transmembrane region" description="Helical" evidence="1">
    <location>
        <begin position="211"/>
        <end position="230"/>
    </location>
</feature>
<feature type="transmembrane region" description="Helical" evidence="1">
    <location>
        <begin position="46"/>
        <end position="69"/>
    </location>
</feature>
<feature type="transmembrane region" description="Helical" evidence="1">
    <location>
        <begin position="146"/>
        <end position="168"/>
    </location>
</feature>
<dbReference type="InterPro" id="IPR000160">
    <property type="entry name" value="GGDEF_dom"/>
</dbReference>
<dbReference type="RefSeq" id="WP_097150579.1">
    <property type="nucleotide sequence ID" value="NZ_OBQC01000013.1"/>
</dbReference>
<sequence>MIEKNKHQLGYFGKTIVVICIAIFGFTSLLYSIFELIQDEINPKNLTDSFIIVVLIIMTFSMAVTLPSGSVWRPFIGFVIFSAFVFPYHYSVLITFTGVLIFNFSKWTNIHNAFITFGHLTLGILAVTLVSNTLSEVLGYELPQAFCWLGLGIVAHFFINRFVAAIIVSYRKKNSLLNQIKLIKYDLNWGYTSQNLLSICMVLLYEAYGIWGIFVTVLLLYSIYFSVLYFKKVNDLEVIALTDALTGAENRSSWEEFKRRFPEEGASGTFVLVDLDNFKQINDQLGHNVGDLFLRETVDCLKHISSKKHRVFRIGGDEFILYISHREEEQVAIHALINKKIKQKNIDWMNKGFTIALSIGMTFVPTKDENLNEMFKLIDKRMYMNKEMNKIETNET</sequence>
<dbReference type="OrthoDB" id="9759607at2"/>
<keyword evidence="1" id="KW-0812">Transmembrane</keyword>
<dbReference type="PANTHER" id="PTHR45138:SF6">
    <property type="entry name" value="DIGUANYLATE CYCLASE DGCN"/>
    <property type="match status" value="1"/>
</dbReference>
<feature type="transmembrane region" description="Helical" evidence="1">
    <location>
        <begin position="75"/>
        <end position="102"/>
    </location>
</feature>
<evidence type="ECO:0000313" key="4">
    <source>
        <dbReference type="Proteomes" id="UP000219252"/>
    </source>
</evidence>
<dbReference type="PROSITE" id="PS50887">
    <property type="entry name" value="GGDEF"/>
    <property type="match status" value="1"/>
</dbReference>
<dbReference type="GO" id="GO:0005886">
    <property type="term" value="C:plasma membrane"/>
    <property type="evidence" value="ECO:0007669"/>
    <property type="project" value="TreeGrafter"/>
</dbReference>
<keyword evidence="1" id="KW-1133">Transmembrane helix</keyword>
<dbReference type="GO" id="GO:0052621">
    <property type="term" value="F:diguanylate cyclase activity"/>
    <property type="evidence" value="ECO:0007669"/>
    <property type="project" value="TreeGrafter"/>
</dbReference>
<accession>A0A285UM57</accession>
<dbReference type="AlphaFoldDB" id="A0A285UM57"/>
<feature type="transmembrane region" description="Helical" evidence="1">
    <location>
        <begin position="12"/>
        <end position="34"/>
    </location>
</feature>
<dbReference type="Pfam" id="PF00990">
    <property type="entry name" value="GGDEF"/>
    <property type="match status" value="1"/>
</dbReference>
<keyword evidence="4" id="KW-1185">Reference proteome</keyword>
<name>A0A285UM57_9BACL</name>
<dbReference type="Gene3D" id="3.30.70.270">
    <property type="match status" value="1"/>
</dbReference>
<dbReference type="InterPro" id="IPR043128">
    <property type="entry name" value="Rev_trsase/Diguanyl_cyclase"/>
</dbReference>
<feature type="domain" description="GGDEF" evidence="2">
    <location>
        <begin position="266"/>
        <end position="396"/>
    </location>
</feature>
<organism evidence="3 4">
    <name type="scientific">Ureibacillus acetophenoni</name>
    <dbReference type="NCBI Taxonomy" id="614649"/>
    <lineage>
        <taxon>Bacteria</taxon>
        <taxon>Bacillati</taxon>
        <taxon>Bacillota</taxon>
        <taxon>Bacilli</taxon>
        <taxon>Bacillales</taxon>
        <taxon>Caryophanaceae</taxon>
        <taxon>Ureibacillus</taxon>
    </lineage>
</organism>
<dbReference type="InterPro" id="IPR050469">
    <property type="entry name" value="Diguanylate_Cyclase"/>
</dbReference>
<dbReference type="Proteomes" id="UP000219252">
    <property type="component" value="Unassembled WGS sequence"/>
</dbReference>
<evidence type="ECO:0000313" key="3">
    <source>
        <dbReference type="EMBL" id="SOC42767.1"/>
    </source>
</evidence>
<dbReference type="GO" id="GO:0043709">
    <property type="term" value="P:cell adhesion involved in single-species biofilm formation"/>
    <property type="evidence" value="ECO:0007669"/>
    <property type="project" value="TreeGrafter"/>
</dbReference>
<keyword evidence="1" id="KW-0472">Membrane</keyword>